<dbReference type="Proteomes" id="UP000186351">
    <property type="component" value="Chromosome"/>
</dbReference>
<reference evidence="4" key="1">
    <citation type="submission" date="2016-04" db="EMBL/GenBank/DDBJ databases">
        <title>Complete Genome Sequences of Twelve Strains of a Stable Defined Moderately Diverse Mouse Microbiota 2 (sDMDMm2).</title>
        <authorList>
            <person name="Uchimura Y."/>
            <person name="Wyss M."/>
            <person name="Brugiroux S."/>
            <person name="Limenitakis J.P."/>
            <person name="Stecher B."/>
            <person name="McCoy K.D."/>
            <person name="Macpherson A.J."/>
        </authorList>
    </citation>
    <scope>NUCLEOTIDE SEQUENCE [LARGE SCALE GENOMIC DNA]</scope>
    <source>
        <strain evidence="4">YL27</strain>
    </source>
</reference>
<protein>
    <recommendedName>
        <fullName evidence="2">Fibronectin type-III domain-containing protein</fullName>
    </recommendedName>
</protein>
<dbReference type="KEGG" id="pary:A4V02_11110"/>
<dbReference type="SUPFAM" id="SSF69322">
    <property type="entry name" value="Tricorn protease domain 2"/>
    <property type="match status" value="1"/>
</dbReference>
<evidence type="ECO:0000256" key="1">
    <source>
        <dbReference type="SAM" id="SignalP"/>
    </source>
</evidence>
<proteinExistence type="predicted"/>
<evidence type="ECO:0000313" key="3">
    <source>
        <dbReference type="EMBL" id="ANU64202.1"/>
    </source>
</evidence>
<keyword evidence="4" id="KW-1185">Reference proteome</keyword>
<evidence type="ECO:0000313" key="4">
    <source>
        <dbReference type="Proteomes" id="UP000186351"/>
    </source>
</evidence>
<dbReference type="InterPro" id="IPR013783">
    <property type="entry name" value="Ig-like_fold"/>
</dbReference>
<dbReference type="GeneID" id="65537420"/>
<dbReference type="NCBIfam" id="NF038128">
    <property type="entry name" value="choice_anch_J"/>
    <property type="match status" value="1"/>
</dbReference>
<feature type="chain" id="PRO_5008529498" description="Fibronectin type-III domain-containing protein" evidence="1">
    <location>
        <begin position="22"/>
        <end position="1438"/>
    </location>
</feature>
<dbReference type="OrthoDB" id="1086190at2"/>
<evidence type="ECO:0000259" key="2">
    <source>
        <dbReference type="SMART" id="SM00060"/>
    </source>
</evidence>
<gene>
    <name evidence="3" type="ORF">A4V02_11110</name>
</gene>
<name>A0A1B1SBK9_9BACT</name>
<organism evidence="3 4">
    <name type="scientific">Muribaculum intestinale</name>
    <dbReference type="NCBI Taxonomy" id="1796646"/>
    <lineage>
        <taxon>Bacteria</taxon>
        <taxon>Pseudomonadati</taxon>
        <taxon>Bacteroidota</taxon>
        <taxon>Bacteroidia</taxon>
        <taxon>Bacteroidales</taxon>
        <taxon>Muribaculaceae</taxon>
        <taxon>Muribaculum</taxon>
    </lineage>
</organism>
<dbReference type="InterPro" id="IPR003961">
    <property type="entry name" value="FN3_dom"/>
</dbReference>
<feature type="signal peptide" evidence="1">
    <location>
        <begin position="1"/>
        <end position="21"/>
    </location>
</feature>
<dbReference type="SMART" id="SM00060">
    <property type="entry name" value="FN3"/>
    <property type="match status" value="2"/>
</dbReference>
<sequence length="1438" mass="152485">MRKILLSAVALALSFCVIGVADMMAAAFTPVLYGNLIYTRTWGDEDATRAGVYRFNASNAPEVALEYHPGEGNIYANGGAVYADGKYYVLTHVPNTGKIQKNILYTYDADTWTLISEKEIPLSTSASDLTWCPVDNKVYGVFTNSTSSGYVFGTLCLDDGVVSEIKEITLMDGNRPVSFLVVAADKEGDIYGIASTGDLYRFDRLTGDYTCVGPTGFVPALWNQSGCFDFTTGELYWAACNADLSALFIVDTSTGAATRVCTFADDEEFVGLYSLSSVADLKGPQAVGSLTVVLDRNVLSGTISFDMPSVTISGDAVSGSLDYTVEDGGTVIMSGTASAGATVERDITFAEGLHTLVVYAASSEGRGASSRLTVYAGDDTPAVPSGVSAVKTGDEIVISWNAVADGAHRGYVDPSAVTYTVTRMPDAQVVASGISSTSCKDTALPSLLGDYTYEVAASYAGKQGSPAVSAPLTLGSTLSAPVAFDLTDEAQFKFFTVIDANADGTTWQWSINGTRCNYHRTNNTDDWLVTPPVELKAGHRYKIEIEGRSGSNRYKEMFEVMAGPSPHAEALAIPVIGPTELTAGNRETVTAVFTPDADGPCRFGIHGISEKYMNGIYIYSFSVSEPVAPGAPVAPSALVAEAAPLGRLEATVSAIAPVEAVDGSAIVSLLKAEIVNLTTGNTVSVVDNPEPGAQVSVTDVAPVNGFNEYSVVFYTEAGKGYPATVSVYVGEDIPQPVSDVVLRQEGDNAVLVWKAPAEGVNGGYVNPDRLTYRVALSSSSVTVAPSLTECTFTDSSQPTDGQRVLQYTVYATSAAGTSSGTRSNSLTFGTPYTAPFVESFSGGREDMSPWVTIVEEGTGYPSWTPTTKGYDNIDYSQDGDAGWVKYSSNGTVTLVSPLVDIAPLRSPMLKFWMMSPDGPVALDVMVSADQGLTWDILCSLQAECAAWECVTFGLDRYASANRLQVAFKAATRDYNDMMLDNIRLTDSRAIDLGVVSFSGPERVVGGTVAAYSVRLLNEGTQTAENYTVDISAGGRLLASATGAPVEPDGFVSLSVDVPVPVNVESIGLTAAVTVDGDEYGANDEAALAVSVDVPRLPVVGSLSAVNAGGAVRLVWERPAEERNPSPFTDSLESLDPWDFGGVSAGNPHGAIGDYRIYDADGGATVAISSWAKHPNAYAPMAFQVAKAGKYPDLDLSTYGVNARSGACSFVVWGAAEGASSDWLILPELFPGETTVAFWAHAAAVSYGQIRPEKIEILYSSTGCDIADFTTYGEPFEVPNGWSTDSENGFRKYEVTLPADAKYAAIRASLSTQDNKAIVIDDITFVPASSPMEQLEIRGYNIYRDGERIAWSDVEEYLDTTSGDGKTHVYNVTTAYHVGESAFSNDADVFTSGIEAVADDTACTPVRYYNLQGIAIRTPVRGNTYIVRLSDGTTAKRVF</sequence>
<feature type="domain" description="Fibronectin type-III" evidence="2">
    <location>
        <begin position="381"/>
        <end position="466"/>
    </location>
</feature>
<dbReference type="InterPro" id="IPR011628">
    <property type="entry name" value="Cleaved_adhesin"/>
</dbReference>
<accession>A0A1Z2XGY7</accession>
<dbReference type="EMBL" id="CP015402">
    <property type="protein sequence ID" value="ANU64202.1"/>
    <property type="molecule type" value="Genomic_DNA"/>
</dbReference>
<dbReference type="Gene3D" id="2.60.120.200">
    <property type="match status" value="2"/>
</dbReference>
<accession>A0A1B1SBK9</accession>
<dbReference type="Gene3D" id="2.60.40.10">
    <property type="entry name" value="Immunoglobulins"/>
    <property type="match status" value="3"/>
</dbReference>
<keyword evidence="1" id="KW-0732">Signal</keyword>
<dbReference type="RefSeq" id="WP_068961492.1">
    <property type="nucleotide sequence ID" value="NZ_CAJTAP010000001.1"/>
</dbReference>
<dbReference type="STRING" id="1796646.A4V02_11110"/>
<feature type="domain" description="Fibronectin type-III" evidence="2">
    <location>
        <begin position="734"/>
        <end position="818"/>
    </location>
</feature>
<dbReference type="Pfam" id="PF07675">
    <property type="entry name" value="Cleaved_Adhesin"/>
    <property type="match status" value="2"/>
</dbReference>